<evidence type="ECO:0000313" key="2">
    <source>
        <dbReference type="EMBL" id="AFZ27208.1"/>
    </source>
</evidence>
<evidence type="ECO:0000256" key="1">
    <source>
        <dbReference type="SAM" id="Phobius"/>
    </source>
</evidence>
<keyword evidence="1" id="KW-0472">Membrane</keyword>
<keyword evidence="3" id="KW-1185">Reference proteome</keyword>
<evidence type="ECO:0000313" key="3">
    <source>
        <dbReference type="Proteomes" id="UP000010475"/>
    </source>
</evidence>
<dbReference type="KEGG" id="csg:Cylst_5167"/>
<organism evidence="2 3">
    <name type="scientific">Cylindrospermum stagnale PCC 7417</name>
    <dbReference type="NCBI Taxonomy" id="56107"/>
    <lineage>
        <taxon>Bacteria</taxon>
        <taxon>Bacillati</taxon>
        <taxon>Cyanobacteriota</taxon>
        <taxon>Cyanophyceae</taxon>
        <taxon>Nostocales</taxon>
        <taxon>Nostocaceae</taxon>
        <taxon>Cylindrospermum</taxon>
    </lineage>
</organism>
<keyword evidence="1" id="KW-1133">Transmembrane helix</keyword>
<dbReference type="EMBL" id="CP003642">
    <property type="protein sequence ID" value="AFZ27208.1"/>
    <property type="molecule type" value="Genomic_DNA"/>
</dbReference>
<sequence>MLVVEGYVRGSSQIAYALLMAGIGGLQLLPHPRLKLTLNPLF</sequence>
<reference evidence="2 3" key="1">
    <citation type="submission" date="2012-06" db="EMBL/GenBank/DDBJ databases">
        <title>Finished chromosome of genome of Cylindrospermum stagnale PCC 7417.</title>
        <authorList>
            <consortium name="US DOE Joint Genome Institute"/>
            <person name="Gugger M."/>
            <person name="Coursin T."/>
            <person name="Rippka R."/>
            <person name="Tandeau De Marsac N."/>
            <person name="Huntemann M."/>
            <person name="Wei C.-L."/>
            <person name="Han J."/>
            <person name="Detter J.C."/>
            <person name="Han C."/>
            <person name="Tapia R."/>
            <person name="Chen A."/>
            <person name="Kyrpides N."/>
            <person name="Mavromatis K."/>
            <person name="Markowitz V."/>
            <person name="Szeto E."/>
            <person name="Ivanova N."/>
            <person name="Pagani I."/>
            <person name="Pati A."/>
            <person name="Goodwin L."/>
            <person name="Nordberg H.P."/>
            <person name="Cantor M.N."/>
            <person name="Hua S.X."/>
            <person name="Woyke T."/>
            <person name="Kerfeld C.A."/>
        </authorList>
    </citation>
    <scope>NUCLEOTIDE SEQUENCE [LARGE SCALE GENOMIC DNA]</scope>
    <source>
        <strain evidence="2 3">PCC 7417</strain>
    </source>
</reference>
<dbReference type="Proteomes" id="UP000010475">
    <property type="component" value="Chromosome"/>
</dbReference>
<feature type="transmembrane region" description="Helical" evidence="1">
    <location>
        <begin position="12"/>
        <end position="29"/>
    </location>
</feature>
<proteinExistence type="predicted"/>
<accession>K9X429</accession>
<protein>
    <submittedName>
        <fullName evidence="2">Uncharacterized protein</fullName>
    </submittedName>
</protein>
<name>K9X429_9NOST</name>
<dbReference type="HOGENOM" id="CLU_3250340_0_0_3"/>
<keyword evidence="1" id="KW-0812">Transmembrane</keyword>
<dbReference type="AlphaFoldDB" id="K9X429"/>
<gene>
    <name evidence="2" type="ORF">Cylst_5167</name>
</gene>